<dbReference type="Pfam" id="PF12341">
    <property type="entry name" value="Mcl1_mid"/>
    <property type="match status" value="1"/>
</dbReference>
<evidence type="ECO:0000259" key="9">
    <source>
        <dbReference type="Pfam" id="PF24817"/>
    </source>
</evidence>
<dbReference type="PROSITE" id="PS00678">
    <property type="entry name" value="WD_REPEATS_1"/>
    <property type="match status" value="1"/>
</dbReference>
<dbReference type="PROSITE" id="PS50082">
    <property type="entry name" value="WD_REPEATS_2"/>
    <property type="match status" value="1"/>
</dbReference>
<evidence type="ECO:0000256" key="1">
    <source>
        <dbReference type="ARBA" id="ARBA00004123"/>
    </source>
</evidence>
<feature type="domain" description="WDHD1/CFT4 second beta-propeller" evidence="7">
    <location>
        <begin position="408"/>
        <end position="696"/>
    </location>
</feature>
<organism evidence="10 11">
    <name type="scientific">Polychaeton citri CBS 116435</name>
    <dbReference type="NCBI Taxonomy" id="1314669"/>
    <lineage>
        <taxon>Eukaryota</taxon>
        <taxon>Fungi</taxon>
        <taxon>Dikarya</taxon>
        <taxon>Ascomycota</taxon>
        <taxon>Pezizomycotina</taxon>
        <taxon>Dothideomycetes</taxon>
        <taxon>Dothideomycetidae</taxon>
        <taxon>Capnodiales</taxon>
        <taxon>Capnodiaceae</taxon>
        <taxon>Polychaeton</taxon>
    </lineage>
</organism>
<dbReference type="Pfam" id="PF24817">
    <property type="entry name" value="WD40_WDHD1_1st"/>
    <property type="match status" value="1"/>
</dbReference>
<dbReference type="InterPro" id="IPR048591">
    <property type="entry name" value="WDHD1/CFT4_hel"/>
</dbReference>
<protein>
    <submittedName>
        <fullName evidence="10">WD40 repeat-like protein</fullName>
    </submittedName>
</protein>
<dbReference type="GO" id="GO:0000278">
    <property type="term" value="P:mitotic cell cycle"/>
    <property type="evidence" value="ECO:0007669"/>
    <property type="project" value="TreeGrafter"/>
</dbReference>
<dbReference type="AlphaFoldDB" id="A0A9P4ULL4"/>
<comment type="subcellular location">
    <subcellularLocation>
        <location evidence="1">Nucleus</location>
    </subcellularLocation>
</comment>
<dbReference type="SMART" id="SM00320">
    <property type="entry name" value="WD40"/>
    <property type="match status" value="5"/>
</dbReference>
<dbReference type="OrthoDB" id="427368at2759"/>
<keyword evidence="11" id="KW-1185">Reference proteome</keyword>
<evidence type="ECO:0000256" key="3">
    <source>
        <dbReference type="ARBA" id="ARBA00022737"/>
    </source>
</evidence>
<dbReference type="EMBL" id="MU003833">
    <property type="protein sequence ID" value="KAF2717943.1"/>
    <property type="molecule type" value="Genomic_DNA"/>
</dbReference>
<dbReference type="InterPro" id="IPR019775">
    <property type="entry name" value="WD40_repeat_CS"/>
</dbReference>
<dbReference type="Proteomes" id="UP000799441">
    <property type="component" value="Unassembled WGS sequence"/>
</dbReference>
<dbReference type="InterPro" id="IPR022100">
    <property type="entry name" value="WDHD1/CFT4_beta-prop_2nd"/>
</dbReference>
<evidence type="ECO:0000313" key="11">
    <source>
        <dbReference type="Proteomes" id="UP000799441"/>
    </source>
</evidence>
<feature type="repeat" description="WD" evidence="5">
    <location>
        <begin position="226"/>
        <end position="267"/>
    </location>
</feature>
<keyword evidence="2 5" id="KW-0853">WD repeat</keyword>
<dbReference type="GO" id="GO:0043596">
    <property type="term" value="C:nuclear replication fork"/>
    <property type="evidence" value="ECO:0007669"/>
    <property type="project" value="TreeGrafter"/>
</dbReference>
<evidence type="ECO:0000256" key="6">
    <source>
        <dbReference type="SAM" id="MobiDB-lite"/>
    </source>
</evidence>
<feature type="domain" description="WDHD1/CFT4 helical bundle" evidence="8">
    <location>
        <begin position="718"/>
        <end position="821"/>
    </location>
</feature>
<dbReference type="Gene3D" id="2.130.10.10">
    <property type="entry name" value="YVTN repeat-like/Quinoprotein amine dehydrogenase"/>
    <property type="match status" value="2"/>
</dbReference>
<proteinExistence type="predicted"/>
<feature type="region of interest" description="Disordered" evidence="6">
    <location>
        <begin position="325"/>
        <end position="346"/>
    </location>
</feature>
<feature type="compositionally biased region" description="Polar residues" evidence="6">
    <location>
        <begin position="328"/>
        <end position="340"/>
    </location>
</feature>
<dbReference type="PANTHER" id="PTHR19932">
    <property type="entry name" value="WD REPEAT AND HMG-BOX DNA BINDING PROTEIN"/>
    <property type="match status" value="1"/>
</dbReference>
<evidence type="ECO:0000256" key="2">
    <source>
        <dbReference type="ARBA" id="ARBA00022574"/>
    </source>
</evidence>
<keyword evidence="4" id="KW-0539">Nucleus</keyword>
<name>A0A9P4ULL4_9PEZI</name>
<evidence type="ECO:0000259" key="7">
    <source>
        <dbReference type="Pfam" id="PF12341"/>
    </source>
</evidence>
<evidence type="ECO:0000256" key="5">
    <source>
        <dbReference type="PROSITE-ProRule" id="PRU00221"/>
    </source>
</evidence>
<evidence type="ECO:0000256" key="4">
    <source>
        <dbReference type="ARBA" id="ARBA00023242"/>
    </source>
</evidence>
<accession>A0A9P4ULL4</accession>
<keyword evidence="3" id="KW-0677">Repeat</keyword>
<evidence type="ECO:0000313" key="10">
    <source>
        <dbReference type="EMBL" id="KAF2717943.1"/>
    </source>
</evidence>
<dbReference type="InterPro" id="IPR057646">
    <property type="entry name" value="WD40_WDHD1_1st"/>
</dbReference>
<comment type="caution">
    <text evidence="10">The sequence shown here is derived from an EMBL/GenBank/DDBJ whole genome shotgun (WGS) entry which is preliminary data.</text>
</comment>
<feature type="region of interest" description="Disordered" evidence="6">
    <location>
        <begin position="373"/>
        <end position="398"/>
    </location>
</feature>
<dbReference type="InterPro" id="IPR001680">
    <property type="entry name" value="WD40_rpt"/>
</dbReference>
<dbReference type="Pfam" id="PF20946">
    <property type="entry name" value="Ctf4_C"/>
    <property type="match status" value="1"/>
</dbReference>
<dbReference type="PROSITE" id="PS50294">
    <property type="entry name" value="WD_REPEATS_REGION"/>
    <property type="match status" value="1"/>
</dbReference>
<evidence type="ECO:0000259" key="8">
    <source>
        <dbReference type="Pfam" id="PF20946"/>
    </source>
</evidence>
<reference evidence="10" key="1">
    <citation type="journal article" date="2020" name="Stud. Mycol.">
        <title>101 Dothideomycetes genomes: a test case for predicting lifestyles and emergence of pathogens.</title>
        <authorList>
            <person name="Haridas S."/>
            <person name="Albert R."/>
            <person name="Binder M."/>
            <person name="Bloem J."/>
            <person name="Labutti K."/>
            <person name="Salamov A."/>
            <person name="Andreopoulos B."/>
            <person name="Baker S."/>
            <person name="Barry K."/>
            <person name="Bills G."/>
            <person name="Bluhm B."/>
            <person name="Cannon C."/>
            <person name="Castanera R."/>
            <person name="Culley D."/>
            <person name="Daum C."/>
            <person name="Ezra D."/>
            <person name="Gonzalez J."/>
            <person name="Henrissat B."/>
            <person name="Kuo A."/>
            <person name="Liang C."/>
            <person name="Lipzen A."/>
            <person name="Lutzoni F."/>
            <person name="Magnuson J."/>
            <person name="Mondo S."/>
            <person name="Nolan M."/>
            <person name="Ohm R."/>
            <person name="Pangilinan J."/>
            <person name="Park H.-J."/>
            <person name="Ramirez L."/>
            <person name="Alfaro M."/>
            <person name="Sun H."/>
            <person name="Tritt A."/>
            <person name="Yoshinaga Y."/>
            <person name="Zwiers L.-H."/>
            <person name="Turgeon B."/>
            <person name="Goodwin S."/>
            <person name="Spatafora J."/>
            <person name="Crous P."/>
            <person name="Grigoriev I."/>
        </authorList>
    </citation>
    <scope>NUCLEOTIDE SEQUENCE</scope>
    <source>
        <strain evidence="10">CBS 116435</strain>
    </source>
</reference>
<sequence length="830" mass="93114">MTTRIRGRPAHAPGPTYLAYTPNGRRLVTAGLDGFLRVFQHSYDGEPTTIDVRSETHTCVAATNDFFLVGAEDGSVTKYSLVTNSMQEILARCSLPVRDIAISPDGQWAAIASDELEVKVVNTGDMSRVMYLREQTRAAKHVAFDTGGSLLAVSCTDGVVYIYSLSSAQPQLVKRVDGFIKTLDGDAEASAKVAWHPDGRAFAVPTPTRDFQVIARGDWQRQKVFKDGHTADISASAWSPNGAMLATAGIDKSLVLWDTKTQKIIKSFDDVQHNILGLHWHPVENILSYTTTFGELFIRDNFVPAENERLLQIDLQAAPLNKDPLSEVSGNARKQPNGVSKNGRHDNRYVDNLLDDAMSDDAGFVEDDDGAGYADIPNHNGKRTANGFSVPQPKRQANQPVWQPEIHEPFQPGSTPWKGNRRYLCLNLTGFVWTVDQETHNTVTVEFYDRAEHRDFHFTDPFMYDKACLNNKGTCFSSPASSHHPSMIYYRPHETWTTRHEWRTSLPFGEEATSMSLSETSIVVTTSAGYVRIYSLFGIPLKVYRQKSMPAVTCTSWRDYVMTVGNGPIASSGSTQLVYTIENIKRDEICQSEDILPLSQGSDLKTLFFSDKGDPCIYDTEGVLLILQHWRTPGQARWVPLLDTKQLERLASGKKEEVYWPVAVANDKFHCIILKGGEEYPYFPRPLLSDFDFRVPTSDTQAIDDEEEPDIEVTRQRDLEEQFVRQNLLHSLVQDLVEHTNATSAQKAEVTMLEREADKTLLQLFASECREGEERGMKALEIATLMLDRTGKMLEAAQKVAARFNRDVLKEKITQLAERRIVGLIDDDDI</sequence>
<dbReference type="GO" id="GO:0006281">
    <property type="term" value="P:DNA repair"/>
    <property type="evidence" value="ECO:0007669"/>
    <property type="project" value="TreeGrafter"/>
</dbReference>
<feature type="domain" description="WDHD1 first WD40" evidence="9">
    <location>
        <begin position="8"/>
        <end position="296"/>
    </location>
</feature>
<dbReference type="GO" id="GO:0006261">
    <property type="term" value="P:DNA-templated DNA replication"/>
    <property type="evidence" value="ECO:0007669"/>
    <property type="project" value="TreeGrafter"/>
</dbReference>
<dbReference type="SUPFAM" id="SSF50978">
    <property type="entry name" value="WD40 repeat-like"/>
    <property type="match status" value="1"/>
</dbReference>
<dbReference type="GO" id="GO:0003682">
    <property type="term" value="F:chromatin binding"/>
    <property type="evidence" value="ECO:0007669"/>
    <property type="project" value="TreeGrafter"/>
</dbReference>
<gene>
    <name evidence="10" type="ORF">K431DRAFT_349134</name>
</gene>
<dbReference type="InterPro" id="IPR036322">
    <property type="entry name" value="WD40_repeat_dom_sf"/>
</dbReference>
<dbReference type="InterPro" id="IPR015943">
    <property type="entry name" value="WD40/YVTN_repeat-like_dom_sf"/>
</dbReference>
<dbReference type="PANTHER" id="PTHR19932:SF10">
    <property type="entry name" value="WD REPEAT AND HMG-BOX DNA-BINDING PROTEIN 1"/>
    <property type="match status" value="1"/>
</dbReference>